<feature type="compositionally biased region" description="Acidic residues" evidence="25">
    <location>
        <begin position="1310"/>
        <end position="1319"/>
    </location>
</feature>
<dbReference type="CDD" id="cd18793">
    <property type="entry name" value="SF2_C_SNF"/>
    <property type="match status" value="1"/>
</dbReference>
<dbReference type="PANTHER" id="PTHR45797">
    <property type="entry name" value="RAD54-LIKE"/>
    <property type="match status" value="1"/>
</dbReference>
<feature type="region of interest" description="Disordered" evidence="25">
    <location>
        <begin position="839"/>
        <end position="872"/>
    </location>
</feature>
<proteinExistence type="inferred from homology"/>
<feature type="region of interest" description="Disordered" evidence="25">
    <location>
        <begin position="1345"/>
        <end position="1365"/>
    </location>
</feature>
<keyword evidence="8" id="KW-0479">Metal-binding</keyword>
<feature type="region of interest" description="Disordered" evidence="25">
    <location>
        <begin position="100"/>
        <end position="133"/>
    </location>
</feature>
<dbReference type="InterPro" id="IPR001650">
    <property type="entry name" value="Helicase_C-like"/>
</dbReference>
<evidence type="ECO:0000256" key="11">
    <source>
        <dbReference type="ARBA" id="ARBA00022771"/>
    </source>
</evidence>
<dbReference type="Pfam" id="PF00176">
    <property type="entry name" value="SNF2-rel_dom"/>
    <property type="match status" value="1"/>
</dbReference>
<dbReference type="SMART" id="SM00490">
    <property type="entry name" value="HELICc"/>
    <property type="match status" value="1"/>
</dbReference>
<protein>
    <recommendedName>
        <fullName evidence="4">DNA helicase</fullName>
        <ecNumber evidence="4">3.6.4.12</ecNumber>
    </recommendedName>
    <alternativeName>
        <fullName evidence="21">ATP-dependent helicase ATRX</fullName>
    </alternativeName>
    <alternativeName>
        <fullName evidence="22">X-linked nuclear protein</fullName>
    </alternativeName>
</protein>
<keyword evidence="18" id="KW-0238">DNA-binding</keyword>
<dbReference type="PROSITE" id="PS51194">
    <property type="entry name" value="HELICASE_CTER"/>
    <property type="match status" value="1"/>
</dbReference>
<dbReference type="InterPro" id="IPR011011">
    <property type="entry name" value="Znf_FYVE_PHD"/>
</dbReference>
<feature type="region of interest" description="Disordered" evidence="25">
    <location>
        <begin position="1147"/>
        <end position="1285"/>
    </location>
</feature>
<dbReference type="InterPro" id="IPR027417">
    <property type="entry name" value="P-loop_NTPase"/>
</dbReference>
<evidence type="ECO:0000256" key="3">
    <source>
        <dbReference type="ARBA" id="ARBA00007025"/>
    </source>
</evidence>
<keyword evidence="16" id="KW-0832">Ubl conjugation</keyword>
<evidence type="ECO:0000256" key="22">
    <source>
        <dbReference type="ARBA" id="ARBA00043074"/>
    </source>
</evidence>
<dbReference type="InterPro" id="IPR025766">
    <property type="entry name" value="ADD"/>
</dbReference>
<keyword evidence="10" id="KW-0227">DNA damage</keyword>
<evidence type="ECO:0000256" key="5">
    <source>
        <dbReference type="ARBA" id="ARBA00022454"/>
    </source>
</evidence>
<feature type="region of interest" description="Disordered" evidence="25">
    <location>
        <begin position="499"/>
        <end position="775"/>
    </location>
</feature>
<sequence length="2110" mass="240272">MSALRGTSSNKLNLLVDKLHEYLVHSSIEDRYDIPTSDGCHGQINKRFSVENSRVDNVTEAGLDTRYSKRKPSVVVKHSGLDESGESNASEDFEMPVSSNGHLDVTRLPKGTVLVRPEPVDNGRDEFRGPEFRSRKPGVLRKEFSRKRAGGQHVGIVCCTACGRQVNHFRRDLLYQHPVLKVLICKSCYNYYSSDDISKDRDGMDEQCRWCAEGGNLICCDYCSNAFCKKCILRNLGRKELSSILESKWYCYVCSPEPLFDLVMACDTVLENVEPLWPHQRRRNRAETEKSELYRILSQRSAQNIPLDKWDHSGMDGNVIFNYNNLQVSKDVTKKAKHLVDSTNALNQTFISFIETVTTSKPTPSVRAVYLNSFLAVVKGLRKSLTALEDSLKEEFRDLDVGSNWENILSSDCKRLMRNSDIELDKSDKRRLSSLQKLAAEHFEDNDSDSKGYIDLTNDCSEKELDSSSENIGLTSSSSEVDMSKKLIVQLTPVPVEQKESANVPKLDENFPEEENKSKEKDASEEQVVGSPKDERQMSIDAASTPILLKEKQGNRRSPRLKTTPLRRQSDIIKPSLSGVDSESDSEPEETPDTVPATGNDEQTLSRSRDDSDSDEVPAALLERAAMTHSSDEPQSDEDGNQAPPDKVAKKCLFWLTKNSPMSPEKLRRKRKMLDRSSESESGSRVVKARQESGTDFSSDDQDSQKEIQNLNTVRSIGKPHLMRREEEGVVRKQKRMQASKSKGKHHQDVTDSSSSLSDDEQEDDSGSDVSDQKMKPITENVASLGVAAFQQSSGEARLNCLVAEIVEEKILLQESRKCLCVFDVKEKPFDCFGYGKSKREESCGDSGDEEQSGPSWAAEDDEDPENRYGSKSPEVEFVKEYSCKRKDATPNPGFRAKSGNIQVIRIDFNLQEHKLKRVKRLSIKFETCMQKCDISSTPTECKMNLIYRQNIKNNFFFYDVSLKVLKHLKGESTTKCTCTEVIKGSRDSFKTVKQPFSRCRHQLASHLFLSVRKSFYSSQSLCRHVLIDCQSKMPSDKRFKNKNLKFKHRESLLRRGDANSEYQSCYNKESNIDAPQSCGCLQADTKYYKFIREQLHVSCFVFTLLSKKTLTSQDWINHSEDCVACSTFKRIAKQLLLAQIKANLSSDGDISSEGETQEDPSESDGDGEPSQGNEDDNAADAHREDLASESSDSMLDEPKSRHHLLRHKLTLDEGASSDKTEPEGEVGMQKSKGRTRRKLFIPCQAGSETCSEGSEETEMSEELSESEDDPAEDGIESIVAPMLPEMSSYKRMIAAKRIKQNCTSKLEQSDEEDANEENSESKGTPKGRKKIRKIIDDENLRAETQEALREEEERRQRLADRSQQMEDWREITVIPDELSQVECPVTTKLVLDQDEETKMPLVQVHRNLVTSLKPHQVDGVQFIWDSCCESVKKANSSPGSGCVLAHCMGLGKTLQVVAFLHTVLLSSNLKFRTALVVCPLNTVLNWVSEFKRWQHSLGEDRVKVSEMANLKHLPERLRALQTWQRDGGIVIMGYEMYRNLSQNSKAASEEWNKELKSALVDPGPDFVICDEGHILRNESSCISKAMNGIKTQRRVVLTGTPLQNNLVEYHCMVNFIKKNLLGSLSEFRNRFINPMQNGQCADSTPRDVRIMKKRAHVLHAVLAGCVQRRDYSELTQFLPPKHEYVLLVRISPLQYKLYRYYLDQVANEGSAIRQKPLKTGANLFRDFQVLSRIWTHPWCLHLSDLGKERNSLFDYRRIFAFTVFLHDDNQKAFLYPVITKEMNKMSMDSVPCLLTDPKLFEWWKVLQPHSFFSFLLFVGEKSSSSSRSQSPVEAWYRHLLSERDARIMEHSGKMVLLFEILRMAENLDDKVLVFSQSLISLNLIEDFLAASHNARDPLSSIKEGSWIKNVDYYRLDGSVSASLRKKWADEFNDADNFRGRLFLISTRAGSLGINLVAANRVVIFDASWNPSHDIQSIYRVYRFGQLKQVFVYRLLAQGTMEEKIYDRQVTKQSLSYRVVDHQQIERHFTFHELTELYTFEPDLLDDPNSKKSKRPTPILPKDSILAELMDICKDRIVSYHEHESLLDHKHEEELSEAERKAAWAEYEAE</sequence>
<dbReference type="CDD" id="cd11726">
    <property type="entry name" value="ADDz_ATRX"/>
    <property type="match status" value="1"/>
</dbReference>
<evidence type="ECO:0000259" key="26">
    <source>
        <dbReference type="PROSITE" id="PS50966"/>
    </source>
</evidence>
<keyword evidence="11 24" id="KW-0863">Zinc-finger</keyword>
<evidence type="ECO:0000256" key="25">
    <source>
        <dbReference type="SAM" id="MobiDB-lite"/>
    </source>
</evidence>
<evidence type="ECO:0000256" key="17">
    <source>
        <dbReference type="ARBA" id="ARBA00022895"/>
    </source>
</evidence>
<dbReference type="SUPFAM" id="SSF52540">
    <property type="entry name" value="P-loop containing nucleoside triphosphate hydrolases"/>
    <property type="match status" value="2"/>
</dbReference>
<dbReference type="GO" id="GO:0045944">
    <property type="term" value="P:positive regulation of transcription by RNA polymerase II"/>
    <property type="evidence" value="ECO:0007669"/>
    <property type="project" value="UniProtKB-ARBA"/>
</dbReference>
<feature type="domain" description="PHD-type" evidence="29">
    <location>
        <begin position="147"/>
        <end position="282"/>
    </location>
</feature>
<keyword evidence="31" id="KW-1185">Reference proteome</keyword>
<feature type="compositionally biased region" description="Basic and acidic residues" evidence="25">
    <location>
        <begin position="506"/>
        <end position="524"/>
    </location>
</feature>
<dbReference type="Gene3D" id="3.40.50.300">
    <property type="entry name" value="P-loop containing nucleotide triphosphate hydrolases"/>
    <property type="match status" value="1"/>
</dbReference>
<feature type="domain" description="Helicase ATP-binding" evidence="27">
    <location>
        <begin position="1434"/>
        <end position="1620"/>
    </location>
</feature>
<keyword evidence="14" id="KW-0862">Zinc</keyword>
<evidence type="ECO:0000313" key="30">
    <source>
        <dbReference type="Ensembl" id="ENSPFOP00000022410.1"/>
    </source>
</evidence>
<dbReference type="SUPFAM" id="SSF57903">
    <property type="entry name" value="FYVE/PHD zinc finger"/>
    <property type="match status" value="1"/>
</dbReference>
<reference evidence="31" key="1">
    <citation type="submission" date="2013-10" db="EMBL/GenBank/DDBJ databases">
        <authorList>
            <person name="Schartl M."/>
            <person name="Warren W."/>
        </authorList>
    </citation>
    <scope>NUCLEOTIDE SEQUENCE [LARGE SCALE GENOMIC DNA]</scope>
    <source>
        <strain evidence="31">female</strain>
    </source>
</reference>
<reference evidence="30" key="3">
    <citation type="submission" date="2025-09" db="UniProtKB">
        <authorList>
            <consortium name="Ensembl"/>
        </authorList>
    </citation>
    <scope>IDENTIFICATION</scope>
</reference>
<name>A0A096LTB9_POEFO</name>
<keyword evidence="9" id="KW-0547">Nucleotide-binding</keyword>
<keyword evidence="20" id="KW-0539">Nucleus</keyword>
<evidence type="ECO:0000256" key="6">
    <source>
        <dbReference type="ARBA" id="ARBA00022499"/>
    </source>
</evidence>
<dbReference type="EMBL" id="AYCK01002043">
    <property type="status" value="NOT_ANNOTATED_CDS"/>
    <property type="molecule type" value="Genomic_DNA"/>
</dbReference>
<dbReference type="GO" id="GO:0000781">
    <property type="term" value="C:chromosome, telomeric region"/>
    <property type="evidence" value="ECO:0007669"/>
    <property type="project" value="UniProtKB-SubCell"/>
</dbReference>
<dbReference type="InterPro" id="IPR014001">
    <property type="entry name" value="Helicase_ATP-bd"/>
</dbReference>
<dbReference type="Gene3D" id="3.40.50.10810">
    <property type="entry name" value="Tandem AAA-ATPase domain"/>
    <property type="match status" value="1"/>
</dbReference>
<keyword evidence="5" id="KW-0158">Chromosome</keyword>
<dbReference type="GO" id="GO:0003677">
    <property type="term" value="F:DNA binding"/>
    <property type="evidence" value="ECO:0007669"/>
    <property type="project" value="UniProtKB-KW"/>
</dbReference>
<feature type="region of interest" description="Disordered" evidence="25">
    <location>
        <begin position="1305"/>
        <end position="1332"/>
    </location>
</feature>
<feature type="domain" description="SWIM-type" evidence="26">
    <location>
        <begin position="959"/>
        <end position="1011"/>
    </location>
</feature>
<dbReference type="InterPro" id="IPR041430">
    <property type="entry name" value="ADD_ATRX"/>
</dbReference>
<accession>A0A096LTB9</accession>
<evidence type="ECO:0000256" key="18">
    <source>
        <dbReference type="ARBA" id="ARBA00023125"/>
    </source>
</evidence>
<comment type="catalytic activity">
    <reaction evidence="23">
        <text>ATP + H2O = ADP + phosphate + H(+)</text>
        <dbReference type="Rhea" id="RHEA:13065"/>
        <dbReference type="ChEBI" id="CHEBI:15377"/>
        <dbReference type="ChEBI" id="CHEBI:15378"/>
        <dbReference type="ChEBI" id="CHEBI:30616"/>
        <dbReference type="ChEBI" id="CHEBI:43474"/>
        <dbReference type="ChEBI" id="CHEBI:456216"/>
        <dbReference type="EC" id="3.6.4.12"/>
    </reaction>
</comment>
<dbReference type="OMA" id="HSGMDGN"/>
<keyword evidence="7" id="KW-0597">Phosphoprotein</keyword>
<dbReference type="EC" id="3.6.4.12" evidence="4"/>
<evidence type="ECO:0000256" key="9">
    <source>
        <dbReference type="ARBA" id="ARBA00022741"/>
    </source>
</evidence>
<feature type="domain" description="Helicase C-terminal" evidence="28">
    <location>
        <begin position="1860"/>
        <end position="2033"/>
    </location>
</feature>
<keyword evidence="12" id="KW-0378">Hydrolase</keyword>
<evidence type="ECO:0000256" key="20">
    <source>
        <dbReference type="ARBA" id="ARBA00023242"/>
    </source>
</evidence>
<dbReference type="PROSITE" id="PS50966">
    <property type="entry name" value="ZF_SWIM"/>
    <property type="match status" value="1"/>
</dbReference>
<evidence type="ECO:0000256" key="14">
    <source>
        <dbReference type="ARBA" id="ARBA00022833"/>
    </source>
</evidence>
<dbReference type="GO" id="GO:0003678">
    <property type="term" value="F:DNA helicase activity"/>
    <property type="evidence" value="ECO:0007669"/>
    <property type="project" value="UniProtKB-EC"/>
</dbReference>
<feature type="compositionally biased region" description="Basic and acidic residues" evidence="25">
    <location>
        <begin position="118"/>
        <end position="133"/>
    </location>
</feature>
<evidence type="ECO:0000256" key="4">
    <source>
        <dbReference type="ARBA" id="ARBA00012551"/>
    </source>
</evidence>
<evidence type="ECO:0000256" key="8">
    <source>
        <dbReference type="ARBA" id="ARBA00022723"/>
    </source>
</evidence>
<feature type="compositionally biased region" description="Acidic residues" evidence="25">
    <location>
        <begin position="582"/>
        <end position="592"/>
    </location>
</feature>
<evidence type="ECO:0000313" key="31">
    <source>
        <dbReference type="Proteomes" id="UP000028760"/>
    </source>
</evidence>
<comment type="subcellular location">
    <subcellularLocation>
        <location evidence="2">Chromosome</location>
        <location evidence="2">Telomere</location>
    </subcellularLocation>
    <subcellularLocation>
        <location evidence="1">Nucleus</location>
    </subcellularLocation>
</comment>
<feature type="compositionally biased region" description="Acidic residues" evidence="25">
    <location>
        <begin position="758"/>
        <end position="767"/>
    </location>
</feature>
<evidence type="ECO:0000256" key="1">
    <source>
        <dbReference type="ARBA" id="ARBA00004123"/>
    </source>
</evidence>
<dbReference type="Proteomes" id="UP000028760">
    <property type="component" value="Unassembled WGS sequence"/>
</dbReference>
<dbReference type="InterPro" id="IPR038718">
    <property type="entry name" value="SNF2-like_sf"/>
</dbReference>
<evidence type="ECO:0000256" key="10">
    <source>
        <dbReference type="ARBA" id="ARBA00022763"/>
    </source>
</evidence>
<feature type="compositionally biased region" description="Basic residues" evidence="25">
    <location>
        <begin position="732"/>
        <end position="746"/>
    </location>
</feature>
<comment type="similarity">
    <text evidence="3">Belongs to the SNF2/RAD54 helicase family.</text>
</comment>
<evidence type="ECO:0000259" key="27">
    <source>
        <dbReference type="PROSITE" id="PS51192"/>
    </source>
</evidence>
<evidence type="ECO:0000256" key="15">
    <source>
        <dbReference type="ARBA" id="ARBA00022840"/>
    </source>
</evidence>
<feature type="compositionally biased region" description="Acidic residues" evidence="25">
    <location>
        <begin position="1151"/>
        <end position="1179"/>
    </location>
</feature>
<dbReference type="FunFam" id="3.40.50.300:FF:000377">
    <property type="entry name" value="transcriptional regulator ATRX isoform X1"/>
    <property type="match status" value="1"/>
</dbReference>
<evidence type="ECO:0000256" key="7">
    <source>
        <dbReference type="ARBA" id="ARBA00022553"/>
    </source>
</evidence>
<evidence type="ECO:0000256" key="2">
    <source>
        <dbReference type="ARBA" id="ARBA00004574"/>
    </source>
</evidence>
<evidence type="ECO:0000256" key="12">
    <source>
        <dbReference type="ARBA" id="ARBA00022801"/>
    </source>
</evidence>
<dbReference type="Pfam" id="PF17981">
    <property type="entry name" value="ADD_ATRX"/>
    <property type="match status" value="1"/>
</dbReference>
<dbReference type="InterPro" id="IPR007527">
    <property type="entry name" value="Znf_SWIM"/>
</dbReference>
<keyword evidence="19" id="KW-0234">DNA repair</keyword>
<dbReference type="GO" id="GO:0140719">
    <property type="term" value="P:constitutive heterochromatin formation"/>
    <property type="evidence" value="ECO:0007669"/>
    <property type="project" value="UniProtKB-ARBA"/>
</dbReference>
<dbReference type="GeneTree" id="ENSGT00940000155902"/>
<keyword evidence="15" id="KW-0067">ATP-binding</keyword>
<reference evidence="30" key="2">
    <citation type="submission" date="2025-08" db="UniProtKB">
        <authorList>
            <consortium name="Ensembl"/>
        </authorList>
    </citation>
    <scope>IDENTIFICATION</scope>
</reference>
<dbReference type="Gene3D" id="3.30.40.10">
    <property type="entry name" value="Zinc/RING finger domain, C3HC4 (zinc finger)"/>
    <property type="match status" value="1"/>
</dbReference>
<evidence type="ECO:0000256" key="21">
    <source>
        <dbReference type="ARBA" id="ARBA00031106"/>
    </source>
</evidence>
<evidence type="ECO:0000256" key="16">
    <source>
        <dbReference type="ARBA" id="ARBA00022843"/>
    </source>
</evidence>
<keyword evidence="6" id="KW-1017">Isopeptide bond</keyword>
<dbReference type="GO" id="GO:0016604">
    <property type="term" value="C:nuclear body"/>
    <property type="evidence" value="ECO:0007669"/>
    <property type="project" value="UniProtKB-ARBA"/>
</dbReference>
<dbReference type="GO" id="GO:0008270">
    <property type="term" value="F:zinc ion binding"/>
    <property type="evidence" value="ECO:0007669"/>
    <property type="project" value="UniProtKB-KW"/>
</dbReference>
<evidence type="ECO:0000259" key="28">
    <source>
        <dbReference type="PROSITE" id="PS51194"/>
    </source>
</evidence>
<evidence type="ECO:0000256" key="23">
    <source>
        <dbReference type="ARBA" id="ARBA00047995"/>
    </source>
</evidence>
<dbReference type="InterPro" id="IPR049730">
    <property type="entry name" value="SNF2/RAD54-like_C"/>
</dbReference>
<evidence type="ECO:0000256" key="19">
    <source>
        <dbReference type="ARBA" id="ARBA00023204"/>
    </source>
</evidence>
<dbReference type="PROSITE" id="PS51192">
    <property type="entry name" value="HELICASE_ATP_BIND_1"/>
    <property type="match status" value="1"/>
</dbReference>
<evidence type="ECO:0000256" key="24">
    <source>
        <dbReference type="PROSITE-ProRule" id="PRU00325"/>
    </source>
</evidence>
<dbReference type="Ensembl" id="ENSPFOT00000031378.1">
    <property type="protein sequence ID" value="ENSPFOP00000022410.1"/>
    <property type="gene ID" value="ENSPFOG00000019467.2"/>
</dbReference>
<dbReference type="GO" id="GO:0006281">
    <property type="term" value="P:DNA repair"/>
    <property type="evidence" value="ECO:0007669"/>
    <property type="project" value="UniProtKB-KW"/>
</dbReference>
<dbReference type="PANTHER" id="PTHR45797:SF3">
    <property type="entry name" value="TRANSCRIPTIONAL REGULATOR ATRX HOMOLOG"/>
    <property type="match status" value="1"/>
</dbReference>
<keyword evidence="13" id="KW-0347">Helicase</keyword>
<evidence type="ECO:0000259" key="29">
    <source>
        <dbReference type="PROSITE" id="PS51533"/>
    </source>
</evidence>
<dbReference type="InterPro" id="IPR000330">
    <property type="entry name" value="SNF2_N"/>
</dbReference>
<dbReference type="InterPro" id="IPR013083">
    <property type="entry name" value="Znf_RING/FYVE/PHD"/>
</dbReference>
<feature type="compositionally biased region" description="Acidic residues" evidence="25">
    <location>
        <begin position="1254"/>
        <end position="1276"/>
    </location>
</feature>
<dbReference type="FunFam" id="3.40.50.10810:FF:000011">
    <property type="entry name" value="Transcriptional regulator ATRX homolog"/>
    <property type="match status" value="1"/>
</dbReference>
<dbReference type="PROSITE" id="PS51533">
    <property type="entry name" value="ADD"/>
    <property type="match status" value="1"/>
</dbReference>
<dbReference type="Pfam" id="PF00271">
    <property type="entry name" value="Helicase_C"/>
    <property type="match status" value="1"/>
</dbReference>
<dbReference type="GO" id="GO:0005524">
    <property type="term" value="F:ATP binding"/>
    <property type="evidence" value="ECO:0007669"/>
    <property type="project" value="UniProtKB-KW"/>
</dbReference>
<dbReference type="GO" id="GO:0016887">
    <property type="term" value="F:ATP hydrolysis activity"/>
    <property type="evidence" value="ECO:0007669"/>
    <property type="project" value="InterPro"/>
</dbReference>
<dbReference type="InterPro" id="IPR044574">
    <property type="entry name" value="ARIP4-like"/>
</dbReference>
<organism evidence="30 31">
    <name type="scientific">Poecilia formosa</name>
    <name type="common">Amazon molly</name>
    <name type="synonym">Limia formosa</name>
    <dbReference type="NCBI Taxonomy" id="48698"/>
    <lineage>
        <taxon>Eukaryota</taxon>
        <taxon>Metazoa</taxon>
        <taxon>Chordata</taxon>
        <taxon>Craniata</taxon>
        <taxon>Vertebrata</taxon>
        <taxon>Euteleostomi</taxon>
        <taxon>Actinopterygii</taxon>
        <taxon>Neopterygii</taxon>
        <taxon>Teleostei</taxon>
        <taxon>Neoteleostei</taxon>
        <taxon>Acanthomorphata</taxon>
        <taxon>Ovalentaria</taxon>
        <taxon>Atherinomorphae</taxon>
        <taxon>Cyprinodontiformes</taxon>
        <taxon>Poeciliidae</taxon>
        <taxon>Poeciliinae</taxon>
        <taxon>Poecilia</taxon>
    </lineage>
</organism>
<evidence type="ECO:0000256" key="13">
    <source>
        <dbReference type="ARBA" id="ARBA00022806"/>
    </source>
</evidence>
<dbReference type="SMART" id="SM00487">
    <property type="entry name" value="DEXDc"/>
    <property type="match status" value="1"/>
</dbReference>
<keyword evidence="17" id="KW-0779">Telomere</keyword>